<evidence type="ECO:0008006" key="5">
    <source>
        <dbReference type="Google" id="ProtNLM"/>
    </source>
</evidence>
<feature type="region of interest" description="Disordered" evidence="1">
    <location>
        <begin position="1"/>
        <end position="24"/>
    </location>
</feature>
<feature type="transmembrane region" description="Helical" evidence="2">
    <location>
        <begin position="38"/>
        <end position="58"/>
    </location>
</feature>
<evidence type="ECO:0000256" key="2">
    <source>
        <dbReference type="SAM" id="Phobius"/>
    </source>
</evidence>
<feature type="transmembrane region" description="Helical" evidence="2">
    <location>
        <begin position="70"/>
        <end position="93"/>
    </location>
</feature>
<keyword evidence="2" id="KW-0472">Membrane</keyword>
<evidence type="ECO:0000313" key="3">
    <source>
        <dbReference type="EMBL" id="MCM2373590.1"/>
    </source>
</evidence>
<sequence length="129" mass="14087">MTPSPYAPPTNASDEEQPPGFDGDPLDNPRFLVWTLRVVTLLLIPLGLLGSLGAFALLTGDPENPEAYEVIIAPVYAWLFSIPVLIVCLLVYRKCRRDISLADKLWFSTCSVLPTAALVVAIVASVVRY</sequence>
<evidence type="ECO:0000256" key="1">
    <source>
        <dbReference type="SAM" id="MobiDB-lite"/>
    </source>
</evidence>
<keyword evidence="2" id="KW-1133">Transmembrane helix</keyword>
<proteinExistence type="predicted"/>
<gene>
    <name evidence="3" type="ORF">NB063_23505</name>
</gene>
<reference evidence="3 4" key="1">
    <citation type="journal article" date="2022" name="Syst. Appl. Microbiol.">
        <title>Rhodopirellula aestuarii sp. nov., a novel member of the genus Rhodopirellula isolated from brackish sediments collected in the Tagus River estuary, Portugal.</title>
        <authorList>
            <person name="Vitorino I.R."/>
            <person name="Klimek D."/>
            <person name="Calusinska M."/>
            <person name="Lobo-da-Cunha A."/>
            <person name="Vasconcelos V."/>
            <person name="Lage O.M."/>
        </authorList>
    </citation>
    <scope>NUCLEOTIDE SEQUENCE [LARGE SCALE GENOMIC DNA]</scope>
    <source>
        <strain evidence="3 4">ICT_H3.1</strain>
    </source>
</reference>
<dbReference type="Proteomes" id="UP001202961">
    <property type="component" value="Unassembled WGS sequence"/>
</dbReference>
<accession>A0ABT0U9H9</accession>
<keyword evidence="4" id="KW-1185">Reference proteome</keyword>
<evidence type="ECO:0000313" key="4">
    <source>
        <dbReference type="Proteomes" id="UP001202961"/>
    </source>
</evidence>
<protein>
    <recommendedName>
        <fullName evidence="5">Transmembrane protein</fullName>
    </recommendedName>
</protein>
<dbReference type="EMBL" id="JAMQBK010000062">
    <property type="protein sequence ID" value="MCM2373590.1"/>
    <property type="molecule type" value="Genomic_DNA"/>
</dbReference>
<feature type="transmembrane region" description="Helical" evidence="2">
    <location>
        <begin position="105"/>
        <end position="127"/>
    </location>
</feature>
<dbReference type="RefSeq" id="WP_250931343.1">
    <property type="nucleotide sequence ID" value="NZ_JAMQBK010000062.1"/>
</dbReference>
<keyword evidence="2" id="KW-0812">Transmembrane</keyword>
<organism evidence="3 4">
    <name type="scientific">Aporhodopirellula aestuarii</name>
    <dbReference type="NCBI Taxonomy" id="2950107"/>
    <lineage>
        <taxon>Bacteria</taxon>
        <taxon>Pseudomonadati</taxon>
        <taxon>Planctomycetota</taxon>
        <taxon>Planctomycetia</taxon>
        <taxon>Pirellulales</taxon>
        <taxon>Pirellulaceae</taxon>
        <taxon>Aporhodopirellula</taxon>
    </lineage>
</organism>
<comment type="caution">
    <text evidence="3">The sequence shown here is derived from an EMBL/GenBank/DDBJ whole genome shotgun (WGS) entry which is preliminary data.</text>
</comment>
<name>A0ABT0U9H9_9BACT</name>